<dbReference type="SMART" id="SM00382">
    <property type="entry name" value="AAA"/>
    <property type="match status" value="1"/>
</dbReference>
<keyword evidence="10" id="KW-0472">Membrane</keyword>
<evidence type="ECO:0000256" key="8">
    <source>
        <dbReference type="ARBA" id="ARBA00022927"/>
    </source>
</evidence>
<evidence type="ECO:0000256" key="13">
    <source>
        <dbReference type="ARBA" id="ARBA00030866"/>
    </source>
</evidence>
<evidence type="ECO:0000256" key="3">
    <source>
        <dbReference type="ARBA" id="ARBA00014919"/>
    </source>
</evidence>
<protein>
    <recommendedName>
        <fullName evidence="3">Flagellar biosynthesis protein FlhF</fullName>
    </recommendedName>
    <alternativeName>
        <fullName evidence="13">Flagella-associated GTP-binding protein</fullName>
    </alternativeName>
</protein>
<dbReference type="CDD" id="cd17873">
    <property type="entry name" value="FlhF"/>
    <property type="match status" value="1"/>
</dbReference>
<dbReference type="InterPro" id="IPR027417">
    <property type="entry name" value="P-loop_NTPase"/>
</dbReference>
<dbReference type="GO" id="GO:0003924">
    <property type="term" value="F:GTPase activity"/>
    <property type="evidence" value="ECO:0007669"/>
    <property type="project" value="InterPro"/>
</dbReference>
<keyword evidence="4" id="KW-0813">Transport</keyword>
<gene>
    <name evidence="16" type="ORF">ENW48_09050</name>
</gene>
<evidence type="ECO:0000256" key="12">
    <source>
        <dbReference type="ARBA" id="ARBA00025337"/>
    </source>
</evidence>
<name>A0A7C5AN44_9BACT</name>
<keyword evidence="6" id="KW-0547">Nucleotide-binding</keyword>
<evidence type="ECO:0000256" key="7">
    <source>
        <dbReference type="ARBA" id="ARBA00022795"/>
    </source>
</evidence>
<comment type="similarity">
    <text evidence="2">Belongs to the GTP-binding SRP family.</text>
</comment>
<dbReference type="GO" id="GO:0005525">
    <property type="term" value="F:GTP binding"/>
    <property type="evidence" value="ECO:0007669"/>
    <property type="project" value="UniProtKB-KW"/>
</dbReference>
<organism evidence="16">
    <name type="scientific">Desulfobacca acetoxidans</name>
    <dbReference type="NCBI Taxonomy" id="60893"/>
    <lineage>
        <taxon>Bacteria</taxon>
        <taxon>Pseudomonadati</taxon>
        <taxon>Thermodesulfobacteriota</taxon>
        <taxon>Desulfobaccia</taxon>
        <taxon>Desulfobaccales</taxon>
        <taxon>Desulfobaccaceae</taxon>
        <taxon>Desulfobacca</taxon>
    </lineage>
</organism>
<dbReference type="Pfam" id="PF00448">
    <property type="entry name" value="SRP54"/>
    <property type="match status" value="1"/>
</dbReference>
<dbReference type="EMBL" id="DTKJ01000059">
    <property type="protein sequence ID" value="HGZ12353.1"/>
    <property type="molecule type" value="Genomic_DNA"/>
</dbReference>
<keyword evidence="8" id="KW-0653">Protein transport</keyword>
<dbReference type="GO" id="GO:0006614">
    <property type="term" value="P:SRP-dependent cotranslational protein targeting to membrane"/>
    <property type="evidence" value="ECO:0007669"/>
    <property type="project" value="InterPro"/>
</dbReference>
<dbReference type="InterPro" id="IPR047040">
    <property type="entry name" value="FlhF__GTPase_dom"/>
</dbReference>
<evidence type="ECO:0000256" key="1">
    <source>
        <dbReference type="ARBA" id="ARBA00004413"/>
    </source>
</evidence>
<comment type="caution">
    <text evidence="16">The sequence shown here is derived from an EMBL/GenBank/DDBJ whole genome shotgun (WGS) entry which is preliminary data.</text>
</comment>
<evidence type="ECO:0000256" key="5">
    <source>
        <dbReference type="ARBA" id="ARBA00022475"/>
    </source>
</evidence>
<accession>A0A7C5AN44</accession>
<proteinExistence type="inferred from homology"/>
<feature type="domain" description="SRP54-type proteins GTP-binding" evidence="15">
    <location>
        <begin position="174"/>
        <end position="363"/>
    </location>
</feature>
<dbReference type="PANTHER" id="PTHR43134:SF3">
    <property type="entry name" value="FLAGELLAR BIOSYNTHESIS PROTEIN FLHF"/>
    <property type="match status" value="1"/>
</dbReference>
<evidence type="ECO:0000256" key="4">
    <source>
        <dbReference type="ARBA" id="ARBA00022448"/>
    </source>
</evidence>
<evidence type="ECO:0000256" key="6">
    <source>
        <dbReference type="ARBA" id="ARBA00022741"/>
    </source>
</evidence>
<dbReference type="InterPro" id="IPR000897">
    <property type="entry name" value="SRP54_GTPase_dom"/>
</dbReference>
<sequence>MKLKTYIGRNLKEALAQVKKELGPEAVILSTQSRRILGPRAVRPCTEVEVRAAVEDRGPAQAESYSRKIYDERFFLLKQVQKELRELKELFARWFMPFGPPAWLSAYNELADLHQSLVRRGVADHVLQKWLANVQELVRGADSYHPVDTADALRLLMESFEVIDLWQPPGRKGPRWWTFIGPAGVGKTTTVAKLAVQLALKMQKKVGLISLDCMPGRTYDLLALYGKLIGAPFIPIPGKQELREALNRLPELDIVLIDTPGQGLTSPDTNLSDWLAELPQPEHHLLLSATWSEGNLAAAIRTGSRFPLESIIITKADECRDFSGSFNQLCRHHLPVSYLTTGPRIPEDMEPASKARILALLWKNYPKIAPCTAGEGYEPAVGA</sequence>
<evidence type="ECO:0000259" key="15">
    <source>
        <dbReference type="SMART" id="SM00962"/>
    </source>
</evidence>
<keyword evidence="9" id="KW-0342">GTP-binding</keyword>
<dbReference type="GO" id="GO:0015031">
    <property type="term" value="P:protein transport"/>
    <property type="evidence" value="ECO:0007669"/>
    <property type="project" value="UniProtKB-KW"/>
</dbReference>
<evidence type="ECO:0000313" key="16">
    <source>
        <dbReference type="EMBL" id="HGZ12353.1"/>
    </source>
</evidence>
<evidence type="ECO:0000259" key="14">
    <source>
        <dbReference type="SMART" id="SM00382"/>
    </source>
</evidence>
<dbReference type="Gene3D" id="3.40.50.300">
    <property type="entry name" value="P-loop containing nucleotide triphosphate hydrolases"/>
    <property type="match status" value="1"/>
</dbReference>
<reference evidence="16" key="1">
    <citation type="journal article" date="2020" name="mSystems">
        <title>Genome- and Community-Level Interaction Insights into Carbon Utilization and Element Cycling Functions of Hydrothermarchaeota in Hydrothermal Sediment.</title>
        <authorList>
            <person name="Zhou Z."/>
            <person name="Liu Y."/>
            <person name="Xu W."/>
            <person name="Pan J."/>
            <person name="Luo Z.H."/>
            <person name="Li M."/>
        </authorList>
    </citation>
    <scope>NUCLEOTIDE SEQUENCE [LARGE SCALE GENOMIC DNA]</scope>
    <source>
        <strain evidence="16">SpSt-853</strain>
    </source>
</reference>
<dbReference type="SMART" id="SM00962">
    <property type="entry name" value="SRP54"/>
    <property type="match status" value="1"/>
</dbReference>
<evidence type="ECO:0000256" key="10">
    <source>
        <dbReference type="ARBA" id="ARBA00023136"/>
    </source>
</evidence>
<dbReference type="PANTHER" id="PTHR43134">
    <property type="entry name" value="SIGNAL RECOGNITION PARTICLE RECEPTOR SUBUNIT ALPHA"/>
    <property type="match status" value="1"/>
</dbReference>
<keyword evidence="7" id="KW-1005">Bacterial flagellum biogenesis</keyword>
<evidence type="ECO:0000256" key="11">
    <source>
        <dbReference type="ARBA" id="ARBA00023225"/>
    </source>
</evidence>
<dbReference type="AlphaFoldDB" id="A0A7C5AN44"/>
<dbReference type="GO" id="GO:0005886">
    <property type="term" value="C:plasma membrane"/>
    <property type="evidence" value="ECO:0007669"/>
    <property type="project" value="UniProtKB-SubCell"/>
</dbReference>
<evidence type="ECO:0000256" key="9">
    <source>
        <dbReference type="ARBA" id="ARBA00023134"/>
    </source>
</evidence>
<evidence type="ECO:0000256" key="2">
    <source>
        <dbReference type="ARBA" id="ARBA00008531"/>
    </source>
</evidence>
<comment type="function">
    <text evidence="12">Necessary for flagellar biosynthesis. May be involved in translocation of the flagellum.</text>
</comment>
<keyword evidence="5" id="KW-1003">Cell membrane</keyword>
<dbReference type="SUPFAM" id="SSF52540">
    <property type="entry name" value="P-loop containing nucleoside triphosphate hydrolases"/>
    <property type="match status" value="1"/>
</dbReference>
<dbReference type="GO" id="GO:0044781">
    <property type="term" value="P:bacterial-type flagellum organization"/>
    <property type="evidence" value="ECO:0007669"/>
    <property type="project" value="UniProtKB-KW"/>
</dbReference>
<keyword evidence="11" id="KW-1006">Bacterial flagellum protein export</keyword>
<dbReference type="InterPro" id="IPR003593">
    <property type="entry name" value="AAA+_ATPase"/>
</dbReference>
<dbReference type="GO" id="GO:0005047">
    <property type="term" value="F:signal recognition particle binding"/>
    <property type="evidence" value="ECO:0007669"/>
    <property type="project" value="TreeGrafter"/>
</dbReference>
<comment type="subcellular location">
    <subcellularLocation>
        <location evidence="1">Cell membrane</location>
        <topology evidence="1">Peripheral membrane protein</topology>
        <orientation evidence="1">Cytoplasmic side</orientation>
    </subcellularLocation>
</comment>
<dbReference type="Gene3D" id="1.20.120.1380">
    <property type="entry name" value="Flagellar FlhF biosynthesis protein, N domain"/>
    <property type="match status" value="1"/>
</dbReference>
<feature type="domain" description="AAA+ ATPase" evidence="14">
    <location>
        <begin position="173"/>
        <end position="318"/>
    </location>
</feature>